<keyword evidence="2" id="KW-1185">Reference proteome</keyword>
<dbReference type="AlphaFoldDB" id="A0A165YD02"/>
<dbReference type="Proteomes" id="UP000076798">
    <property type="component" value="Unassembled WGS sequence"/>
</dbReference>
<organism evidence="1 2">
    <name type="scientific">Sistotremastrum suecicum HHB10207 ss-3</name>
    <dbReference type="NCBI Taxonomy" id="1314776"/>
    <lineage>
        <taxon>Eukaryota</taxon>
        <taxon>Fungi</taxon>
        <taxon>Dikarya</taxon>
        <taxon>Basidiomycota</taxon>
        <taxon>Agaricomycotina</taxon>
        <taxon>Agaricomycetes</taxon>
        <taxon>Sistotremastrales</taxon>
        <taxon>Sistotremastraceae</taxon>
        <taxon>Sistotremastrum</taxon>
    </lineage>
</organism>
<gene>
    <name evidence="1" type="ORF">SISSUDRAFT_443362</name>
</gene>
<evidence type="ECO:0000313" key="2">
    <source>
        <dbReference type="Proteomes" id="UP000076798"/>
    </source>
</evidence>
<reference evidence="1 2" key="1">
    <citation type="journal article" date="2016" name="Mol. Biol. Evol.">
        <title>Comparative Genomics of Early-Diverging Mushroom-Forming Fungi Provides Insights into the Origins of Lignocellulose Decay Capabilities.</title>
        <authorList>
            <person name="Nagy L.G."/>
            <person name="Riley R."/>
            <person name="Tritt A."/>
            <person name="Adam C."/>
            <person name="Daum C."/>
            <person name="Floudas D."/>
            <person name="Sun H."/>
            <person name="Yadav J.S."/>
            <person name="Pangilinan J."/>
            <person name="Larsson K.H."/>
            <person name="Matsuura K."/>
            <person name="Barry K."/>
            <person name="Labutti K."/>
            <person name="Kuo R."/>
            <person name="Ohm R.A."/>
            <person name="Bhattacharya S.S."/>
            <person name="Shirouzu T."/>
            <person name="Yoshinaga Y."/>
            <person name="Martin F.M."/>
            <person name="Grigoriev I.V."/>
            <person name="Hibbett D.S."/>
        </authorList>
    </citation>
    <scope>NUCLEOTIDE SEQUENCE [LARGE SCALE GENOMIC DNA]</scope>
    <source>
        <strain evidence="1 2">HHB10207 ss-3</strain>
    </source>
</reference>
<sequence length="55" mass="6408">MPRYDRHRAQTVGRTSLLNTGASQAISQGILLLRYCPPPSPPHERQYRRIPLFKY</sequence>
<accession>A0A165YD02</accession>
<name>A0A165YD02_9AGAM</name>
<evidence type="ECO:0000313" key="1">
    <source>
        <dbReference type="EMBL" id="KZT33112.1"/>
    </source>
</evidence>
<proteinExistence type="predicted"/>
<dbReference type="EMBL" id="KV428266">
    <property type="protein sequence ID" value="KZT33112.1"/>
    <property type="molecule type" value="Genomic_DNA"/>
</dbReference>
<protein>
    <submittedName>
        <fullName evidence="1">Uncharacterized protein</fullName>
    </submittedName>
</protein>